<dbReference type="Gene3D" id="3.40.50.1980">
    <property type="entry name" value="Nitrogenase molybdenum iron protein domain"/>
    <property type="match status" value="2"/>
</dbReference>
<evidence type="ECO:0000259" key="2">
    <source>
        <dbReference type="PROSITE" id="PS50983"/>
    </source>
</evidence>
<protein>
    <submittedName>
        <fullName evidence="3">ABC transporter substrate-binding protein</fullName>
    </submittedName>
</protein>
<dbReference type="SUPFAM" id="SSF53807">
    <property type="entry name" value="Helical backbone' metal receptor"/>
    <property type="match status" value="1"/>
</dbReference>
<name>A0A6B3RN69_9RHOB</name>
<evidence type="ECO:0000256" key="1">
    <source>
        <dbReference type="SAM" id="SignalP"/>
    </source>
</evidence>
<keyword evidence="1" id="KW-0732">Signal</keyword>
<dbReference type="PANTHER" id="PTHR30535:SF34">
    <property type="entry name" value="MOLYBDATE-BINDING PROTEIN MOLA"/>
    <property type="match status" value="1"/>
</dbReference>
<evidence type="ECO:0000313" key="4">
    <source>
        <dbReference type="Proteomes" id="UP000481421"/>
    </source>
</evidence>
<dbReference type="Proteomes" id="UP000481421">
    <property type="component" value="Unassembled WGS sequence"/>
</dbReference>
<keyword evidence="4" id="KW-1185">Reference proteome</keyword>
<feature type="chain" id="PRO_5025389160" evidence="1">
    <location>
        <begin position="28"/>
        <end position="282"/>
    </location>
</feature>
<comment type="caution">
    <text evidence="3">The sequence shown here is derived from an EMBL/GenBank/DDBJ whole genome shotgun (WGS) entry which is preliminary data.</text>
</comment>
<gene>
    <name evidence="3" type="ORF">G3572_08775</name>
</gene>
<dbReference type="RefSeq" id="WP_164610846.1">
    <property type="nucleotide sequence ID" value="NZ_JAAIKE010000002.1"/>
</dbReference>
<feature type="domain" description="Fe/B12 periplasmic-binding" evidence="2">
    <location>
        <begin position="32"/>
        <end position="282"/>
    </location>
</feature>
<evidence type="ECO:0000313" key="3">
    <source>
        <dbReference type="EMBL" id="NEX46298.1"/>
    </source>
</evidence>
<dbReference type="EMBL" id="JAAIKE010000002">
    <property type="protein sequence ID" value="NEX46298.1"/>
    <property type="molecule type" value="Genomic_DNA"/>
</dbReference>
<dbReference type="GO" id="GO:0071281">
    <property type="term" value="P:cellular response to iron ion"/>
    <property type="evidence" value="ECO:0007669"/>
    <property type="project" value="TreeGrafter"/>
</dbReference>
<reference evidence="3 4" key="1">
    <citation type="submission" date="2020-02" db="EMBL/GenBank/DDBJ databases">
        <title>Rhodobacter algicola sp. nov., isolated from microalga culture.</title>
        <authorList>
            <person name="Park C.-Y."/>
        </authorList>
    </citation>
    <scope>NUCLEOTIDE SEQUENCE [LARGE SCALE GENOMIC DNA]</scope>
    <source>
        <strain evidence="3 4">ETT8</strain>
    </source>
</reference>
<dbReference type="Pfam" id="PF01497">
    <property type="entry name" value="Peripla_BP_2"/>
    <property type="match status" value="1"/>
</dbReference>
<feature type="signal peptide" evidence="1">
    <location>
        <begin position="1"/>
        <end position="27"/>
    </location>
</feature>
<dbReference type="InterPro" id="IPR050902">
    <property type="entry name" value="ABC_Transporter_SBP"/>
</dbReference>
<proteinExistence type="predicted"/>
<sequence>MFARVPKLIGGLACAAFWVAAAASALAEAPGRVVSINLCTDQLAMLLAAPGQLVSVSFLAQDPRSSVMVDAAMAYPSNRALAEEVYLLKPDLVLAGSFSATATVAMLERLGIPVITFPPPSSLEDVRQGMVDMGAALGREAEAAAMLARFDDGLAQVVAPDPAHGPVAATYAASGYTPGADSLSGDIIRAAGFRHLAAELGLTHGGFVPLEALILSAPDLVVVGDTYPGNSRAEEILSHPALAQLPGGRETLEDRDWVCGLPGVVDAVGRMRAVRARIGSAP</sequence>
<accession>A0A6B3RN69</accession>
<dbReference type="AlphaFoldDB" id="A0A6B3RN69"/>
<dbReference type="InterPro" id="IPR002491">
    <property type="entry name" value="ABC_transptr_periplasmic_BD"/>
</dbReference>
<dbReference type="PANTHER" id="PTHR30535">
    <property type="entry name" value="VITAMIN B12-BINDING PROTEIN"/>
    <property type="match status" value="1"/>
</dbReference>
<organism evidence="3 4">
    <name type="scientific">Pseudotabrizicola algicola</name>
    <dbReference type="NCBI Taxonomy" id="2709381"/>
    <lineage>
        <taxon>Bacteria</taxon>
        <taxon>Pseudomonadati</taxon>
        <taxon>Pseudomonadota</taxon>
        <taxon>Alphaproteobacteria</taxon>
        <taxon>Rhodobacterales</taxon>
        <taxon>Paracoccaceae</taxon>
        <taxon>Pseudotabrizicola</taxon>
    </lineage>
</organism>
<dbReference type="PROSITE" id="PS50983">
    <property type="entry name" value="FE_B12_PBP"/>
    <property type="match status" value="1"/>
</dbReference>